<dbReference type="GO" id="GO:0008168">
    <property type="term" value="F:methyltransferase activity"/>
    <property type="evidence" value="ECO:0007669"/>
    <property type="project" value="UniProtKB-KW"/>
</dbReference>
<dbReference type="NCBIfam" id="NF007020">
    <property type="entry name" value="PRK09485.1"/>
    <property type="match status" value="1"/>
</dbReference>
<evidence type="ECO:0000256" key="3">
    <source>
        <dbReference type="ARBA" id="ARBA00022723"/>
    </source>
</evidence>
<dbReference type="EC" id="2.1.1.10" evidence="7"/>
<dbReference type="Gene3D" id="3.20.20.330">
    <property type="entry name" value="Homocysteine-binding-like domain"/>
    <property type="match status" value="1"/>
</dbReference>
<keyword evidence="3 5" id="KW-0479">Metal-binding</keyword>
<accession>A0ABS4TNT5</accession>
<evidence type="ECO:0000313" key="7">
    <source>
        <dbReference type="EMBL" id="MBP2326073.1"/>
    </source>
</evidence>
<dbReference type="InterPro" id="IPR003726">
    <property type="entry name" value="HCY_dom"/>
</dbReference>
<evidence type="ECO:0000259" key="6">
    <source>
        <dbReference type="PROSITE" id="PS50970"/>
    </source>
</evidence>
<dbReference type="InterPro" id="IPR017226">
    <property type="entry name" value="BHMT-like"/>
</dbReference>
<feature type="binding site" evidence="5">
    <location>
        <position position="278"/>
    </location>
    <ligand>
        <name>Zn(2+)</name>
        <dbReference type="ChEBI" id="CHEBI:29105"/>
    </ligand>
</feature>
<protein>
    <submittedName>
        <fullName evidence="7">Homocysteine S-methyltransferase</fullName>
        <ecNumber evidence="7">2.1.1.10</ecNumber>
    </submittedName>
</protein>
<name>A0ABS4TNT5_9PSEU</name>
<dbReference type="SUPFAM" id="SSF82282">
    <property type="entry name" value="Homocysteine S-methyltransferase"/>
    <property type="match status" value="1"/>
</dbReference>
<dbReference type="EMBL" id="JAGINW010000001">
    <property type="protein sequence ID" value="MBP2326073.1"/>
    <property type="molecule type" value="Genomic_DNA"/>
</dbReference>
<comment type="cofactor">
    <cofactor evidence="5">
        <name>Zn(2+)</name>
        <dbReference type="ChEBI" id="CHEBI:29105"/>
    </cofactor>
</comment>
<evidence type="ECO:0000256" key="4">
    <source>
        <dbReference type="ARBA" id="ARBA00022833"/>
    </source>
</evidence>
<feature type="binding site" evidence="5">
    <location>
        <position position="279"/>
    </location>
    <ligand>
        <name>Zn(2+)</name>
        <dbReference type="ChEBI" id="CHEBI:29105"/>
    </ligand>
</feature>
<feature type="binding site" evidence="5">
    <location>
        <position position="215"/>
    </location>
    <ligand>
        <name>Zn(2+)</name>
        <dbReference type="ChEBI" id="CHEBI:29105"/>
    </ligand>
</feature>
<gene>
    <name evidence="7" type="ORF">JOF56_006458</name>
</gene>
<keyword evidence="1 5" id="KW-0489">Methyltransferase</keyword>
<dbReference type="RefSeq" id="WP_209643184.1">
    <property type="nucleotide sequence ID" value="NZ_JAGINW010000001.1"/>
</dbReference>
<reference evidence="7 8" key="1">
    <citation type="submission" date="2021-03" db="EMBL/GenBank/DDBJ databases">
        <title>Sequencing the genomes of 1000 actinobacteria strains.</title>
        <authorList>
            <person name="Klenk H.-P."/>
        </authorList>
    </citation>
    <scope>NUCLEOTIDE SEQUENCE [LARGE SCALE GENOMIC DNA]</scope>
    <source>
        <strain evidence="7 8">DSM 46670</strain>
    </source>
</reference>
<dbReference type="PROSITE" id="PS50970">
    <property type="entry name" value="HCY"/>
    <property type="match status" value="1"/>
</dbReference>
<feature type="domain" description="Hcy-binding" evidence="6">
    <location>
        <begin position="1"/>
        <end position="293"/>
    </location>
</feature>
<dbReference type="PANTHER" id="PTHR46015">
    <property type="entry name" value="ZGC:172121"/>
    <property type="match status" value="1"/>
</dbReference>
<dbReference type="InterPro" id="IPR051486">
    <property type="entry name" value="Hcy_S-methyltransferase"/>
</dbReference>
<dbReference type="Proteomes" id="UP001519332">
    <property type="component" value="Unassembled WGS sequence"/>
</dbReference>
<evidence type="ECO:0000256" key="5">
    <source>
        <dbReference type="PROSITE-ProRule" id="PRU00333"/>
    </source>
</evidence>
<keyword evidence="2 5" id="KW-0808">Transferase</keyword>
<keyword evidence="4 5" id="KW-0862">Zinc</keyword>
<proteinExistence type="predicted"/>
<organism evidence="7 8">
    <name type="scientific">Kibdelosporangium banguiense</name>
    <dbReference type="NCBI Taxonomy" id="1365924"/>
    <lineage>
        <taxon>Bacteria</taxon>
        <taxon>Bacillati</taxon>
        <taxon>Actinomycetota</taxon>
        <taxon>Actinomycetes</taxon>
        <taxon>Pseudonocardiales</taxon>
        <taxon>Pseudonocardiaceae</taxon>
        <taxon>Kibdelosporangium</taxon>
    </lineage>
</organism>
<dbReference type="GO" id="GO:0032259">
    <property type="term" value="P:methylation"/>
    <property type="evidence" value="ECO:0007669"/>
    <property type="project" value="UniProtKB-KW"/>
</dbReference>
<keyword evidence="8" id="KW-1185">Reference proteome</keyword>
<dbReference type="InterPro" id="IPR036589">
    <property type="entry name" value="HCY_dom_sf"/>
</dbReference>
<evidence type="ECO:0000256" key="1">
    <source>
        <dbReference type="ARBA" id="ARBA00022603"/>
    </source>
</evidence>
<evidence type="ECO:0000256" key="2">
    <source>
        <dbReference type="ARBA" id="ARBA00022679"/>
    </source>
</evidence>
<comment type="caution">
    <text evidence="7">The sequence shown here is derived from an EMBL/GenBank/DDBJ whole genome shotgun (WGS) entry which is preliminary data.</text>
</comment>
<evidence type="ECO:0000313" key="8">
    <source>
        <dbReference type="Proteomes" id="UP001519332"/>
    </source>
</evidence>
<sequence length="294" mass="30710">MKLNLDHPLVLDGGLSNVLTDAGHDLSGRLWSAGLLLDEPEAIAAAHLAYFRAGARVAITASYQVTYEGFAAHGVDSDQTTLALRRSIELARQAAEQAEVDHPLWIAGSVGPYGAMLADGSEYRGRYGLSVEQLVRFHRPRIEVLAEAGADVLAVETIPDVDEAEAVVRVLDEIGVPAWLSYSVSGPATRSGQPLDLAFALAAESDAVIAAGVNCCAVDDAGPAVRVAASVTGKPVVVYPNNGQAWDAAARKWTGEPTFDPGRTNDWIADGARLVGGCCQVGPDQIGALAAMIG</sequence>
<dbReference type="PIRSF" id="PIRSF037505">
    <property type="entry name" value="Betaine_HMT"/>
    <property type="match status" value="1"/>
</dbReference>
<dbReference type="Pfam" id="PF02574">
    <property type="entry name" value="S-methyl_trans"/>
    <property type="match status" value="1"/>
</dbReference>
<dbReference type="PANTHER" id="PTHR46015:SF1">
    <property type="entry name" value="HOMOCYSTEINE S-METHYLTRANSFERASE-LIKE ISOFORM 1"/>
    <property type="match status" value="1"/>
</dbReference>